<protein>
    <submittedName>
        <fullName evidence="6">Flagellar biosynthesis protein FlgM</fullName>
    </submittedName>
</protein>
<keyword evidence="6" id="KW-0969">Cilium</keyword>
<evidence type="ECO:0000256" key="5">
    <source>
        <dbReference type="SAM" id="Phobius"/>
    </source>
</evidence>
<dbReference type="AlphaFoldDB" id="A0A328AYW3"/>
<keyword evidence="7" id="KW-1185">Reference proteome</keyword>
<dbReference type="PANTHER" id="PTHR30168:SF0">
    <property type="entry name" value="INNER MEMBRANE PROTEIN"/>
    <property type="match status" value="1"/>
</dbReference>
<dbReference type="RefSeq" id="WP_111457593.1">
    <property type="nucleotide sequence ID" value="NZ_QFYP01000001.1"/>
</dbReference>
<keyword evidence="6" id="KW-0966">Cell projection</keyword>
<evidence type="ECO:0000256" key="3">
    <source>
        <dbReference type="ARBA" id="ARBA00022989"/>
    </source>
</evidence>
<dbReference type="EMBL" id="QFYP01000001">
    <property type="protein sequence ID" value="RAK60300.1"/>
    <property type="molecule type" value="Genomic_DNA"/>
</dbReference>
<reference evidence="7" key="1">
    <citation type="submission" date="2018-05" db="EMBL/GenBank/DDBJ databases">
        <authorList>
            <person name="Li X."/>
        </authorList>
    </citation>
    <scope>NUCLEOTIDE SEQUENCE [LARGE SCALE GENOMIC DNA]</scope>
    <source>
        <strain evidence="7">HKS-05</strain>
    </source>
</reference>
<keyword evidence="4 5" id="KW-0472">Membrane</keyword>
<gene>
    <name evidence="6" type="ORF">DJ021_11020</name>
</gene>
<dbReference type="OrthoDB" id="9774900at2"/>
<keyword evidence="6" id="KW-0282">Flagellum</keyword>
<sequence length="283" mass="30092">MRWLGGQQSGNIEDRRGLGPVGVGGLGAGGVVLALIGYFVFGIDPSTTMSVVNGAAPAQQEQQGVRGKVADQQGQFVDVVATSVDQVWTQIFRQRGETYRPPAAEVLYDQSTVTGCGLGQSAMGPFYCPQDQKVYLDLAFWQELETRFGAQGEAARAYVIAHEMGHHVQNLLGEMDQAQRMGARGAASGSVRLELQADCYAGVWVAHAPEVSGGQVALDPKDVEDGLRAAAAVGDDTLQKETSGRVVPDSFTHGTSAQRMRWFRNGVTTGDPAACDTFNAAQL</sequence>
<evidence type="ECO:0000256" key="2">
    <source>
        <dbReference type="ARBA" id="ARBA00022692"/>
    </source>
</evidence>
<dbReference type="GO" id="GO:0016020">
    <property type="term" value="C:membrane"/>
    <property type="evidence" value="ECO:0007669"/>
    <property type="project" value="UniProtKB-SubCell"/>
</dbReference>
<dbReference type="SUPFAM" id="SSF55486">
    <property type="entry name" value="Metalloproteases ('zincins'), catalytic domain"/>
    <property type="match status" value="1"/>
</dbReference>
<dbReference type="InterPro" id="IPR007343">
    <property type="entry name" value="Uncharacterised_pept_Zn_put"/>
</dbReference>
<evidence type="ECO:0000256" key="1">
    <source>
        <dbReference type="ARBA" id="ARBA00004167"/>
    </source>
</evidence>
<evidence type="ECO:0000256" key="4">
    <source>
        <dbReference type="ARBA" id="ARBA00023136"/>
    </source>
</evidence>
<dbReference type="Proteomes" id="UP000249842">
    <property type="component" value="Unassembled WGS sequence"/>
</dbReference>
<keyword evidence="2 5" id="KW-0812">Transmembrane</keyword>
<feature type="transmembrane region" description="Helical" evidence="5">
    <location>
        <begin position="21"/>
        <end position="41"/>
    </location>
</feature>
<evidence type="ECO:0000313" key="7">
    <source>
        <dbReference type="Proteomes" id="UP000249842"/>
    </source>
</evidence>
<dbReference type="Pfam" id="PF04228">
    <property type="entry name" value="Zn_peptidase"/>
    <property type="match status" value="1"/>
</dbReference>
<keyword evidence="3 5" id="KW-1133">Transmembrane helix</keyword>
<comment type="subcellular location">
    <subcellularLocation>
        <location evidence="1">Membrane</location>
        <topology evidence="1">Single-pass membrane protein</topology>
    </subcellularLocation>
</comment>
<evidence type="ECO:0000313" key="6">
    <source>
        <dbReference type="EMBL" id="RAK60300.1"/>
    </source>
</evidence>
<comment type="caution">
    <text evidence="6">The sequence shown here is derived from an EMBL/GenBank/DDBJ whole genome shotgun (WGS) entry which is preliminary data.</text>
</comment>
<dbReference type="PANTHER" id="PTHR30168">
    <property type="entry name" value="PUTATIVE MEMBRANE PROTEIN YPFJ"/>
    <property type="match status" value="1"/>
</dbReference>
<proteinExistence type="predicted"/>
<organism evidence="6 7">
    <name type="scientific">Phenylobacterium hankyongense</name>
    <dbReference type="NCBI Taxonomy" id="1813876"/>
    <lineage>
        <taxon>Bacteria</taxon>
        <taxon>Pseudomonadati</taxon>
        <taxon>Pseudomonadota</taxon>
        <taxon>Alphaproteobacteria</taxon>
        <taxon>Caulobacterales</taxon>
        <taxon>Caulobacteraceae</taxon>
        <taxon>Phenylobacterium</taxon>
    </lineage>
</organism>
<name>A0A328AYW3_9CAUL</name>
<accession>A0A328AYW3</accession>